<reference evidence="1" key="1">
    <citation type="journal article" date="2021" name="Open Biol.">
        <title>Shared evolutionary footprints suggest mitochondrial oxidative damage underlies multiple complex I losses in fungi.</title>
        <authorList>
            <person name="Schikora-Tamarit M.A."/>
            <person name="Marcet-Houben M."/>
            <person name="Nosek J."/>
            <person name="Gabaldon T."/>
        </authorList>
    </citation>
    <scope>NUCLEOTIDE SEQUENCE</scope>
    <source>
        <strain evidence="1">CBS2887</strain>
    </source>
</reference>
<dbReference type="AlphaFoldDB" id="A0A9P8Q8D6"/>
<proteinExistence type="predicted"/>
<keyword evidence="2" id="KW-1185">Reference proteome</keyword>
<reference evidence="1" key="2">
    <citation type="submission" date="2021-01" db="EMBL/GenBank/DDBJ databases">
        <authorList>
            <person name="Schikora-Tamarit M.A."/>
        </authorList>
    </citation>
    <scope>NUCLEOTIDE SEQUENCE</scope>
    <source>
        <strain evidence="1">CBS2887</strain>
    </source>
</reference>
<comment type="caution">
    <text evidence="1">The sequence shown here is derived from an EMBL/GenBank/DDBJ whole genome shotgun (WGS) entry which is preliminary data.</text>
</comment>
<evidence type="ECO:0000313" key="2">
    <source>
        <dbReference type="Proteomes" id="UP000774326"/>
    </source>
</evidence>
<gene>
    <name evidence="1" type="ORF">WICPIJ_004077</name>
</gene>
<dbReference type="EMBL" id="JAEUBG010002250">
    <property type="protein sequence ID" value="KAH3684945.1"/>
    <property type="molecule type" value="Genomic_DNA"/>
</dbReference>
<sequence>MINRLAKQYLILHLIFLVVGVWKLELNFLLEGLFLTTSGVVNLAEPLELLLLAEFKFPSNAGYPEPEPEAEAELALNKPGLRLPSGVSGIRLKMSLSKVCCD</sequence>
<name>A0A9P8Q8D6_WICPI</name>
<organism evidence="1 2">
    <name type="scientific">Wickerhamomyces pijperi</name>
    <name type="common">Yeast</name>
    <name type="synonym">Pichia pijperi</name>
    <dbReference type="NCBI Taxonomy" id="599730"/>
    <lineage>
        <taxon>Eukaryota</taxon>
        <taxon>Fungi</taxon>
        <taxon>Dikarya</taxon>
        <taxon>Ascomycota</taxon>
        <taxon>Saccharomycotina</taxon>
        <taxon>Saccharomycetes</taxon>
        <taxon>Phaffomycetales</taxon>
        <taxon>Wickerhamomycetaceae</taxon>
        <taxon>Wickerhamomyces</taxon>
    </lineage>
</organism>
<evidence type="ECO:0000313" key="1">
    <source>
        <dbReference type="EMBL" id="KAH3684945.1"/>
    </source>
</evidence>
<dbReference type="Proteomes" id="UP000774326">
    <property type="component" value="Unassembled WGS sequence"/>
</dbReference>
<protein>
    <submittedName>
        <fullName evidence="1">Uncharacterized protein</fullName>
    </submittedName>
</protein>
<accession>A0A9P8Q8D6</accession>